<name>A0A0N4VJ32_ENTVE</name>
<dbReference type="EMBL" id="UXUI01010608">
    <property type="protein sequence ID" value="VDD95427.1"/>
    <property type="molecule type" value="Genomic_DNA"/>
</dbReference>
<feature type="compositionally biased region" description="Acidic residues" evidence="1">
    <location>
        <begin position="178"/>
        <end position="190"/>
    </location>
</feature>
<accession>A0A0N4VJ32</accession>
<protein>
    <submittedName>
        <fullName evidence="4">C2H2-type domain-containing protein</fullName>
    </submittedName>
</protein>
<evidence type="ECO:0000256" key="1">
    <source>
        <dbReference type="SAM" id="MobiDB-lite"/>
    </source>
</evidence>
<evidence type="ECO:0000313" key="4">
    <source>
        <dbReference type="WBParaSite" id="EVEC_0001085301-mRNA-1"/>
    </source>
</evidence>
<dbReference type="WBParaSite" id="EVEC_0001085301-mRNA-1">
    <property type="protein sequence ID" value="EVEC_0001085301-mRNA-1"/>
    <property type="gene ID" value="EVEC_0001085301"/>
</dbReference>
<dbReference type="PANTHER" id="PTHR33936">
    <property type="entry name" value="PROTEIN CBG17840"/>
    <property type="match status" value="1"/>
</dbReference>
<dbReference type="OrthoDB" id="5874132at2759"/>
<dbReference type="STRING" id="51028.A0A0N4VJ32"/>
<reference evidence="4" key="1">
    <citation type="submission" date="2017-02" db="UniProtKB">
        <authorList>
            <consortium name="WormBaseParasite"/>
        </authorList>
    </citation>
    <scope>IDENTIFICATION</scope>
</reference>
<proteinExistence type="predicted"/>
<dbReference type="AlphaFoldDB" id="A0A0N4VJ32"/>
<gene>
    <name evidence="2" type="ORF">EVEC_LOCUS10178</name>
</gene>
<organism evidence="4">
    <name type="scientific">Enterobius vermicularis</name>
    <name type="common">Human pinworm</name>
    <dbReference type="NCBI Taxonomy" id="51028"/>
    <lineage>
        <taxon>Eukaryota</taxon>
        <taxon>Metazoa</taxon>
        <taxon>Ecdysozoa</taxon>
        <taxon>Nematoda</taxon>
        <taxon>Chromadorea</taxon>
        <taxon>Rhabditida</taxon>
        <taxon>Spirurina</taxon>
        <taxon>Oxyuridomorpha</taxon>
        <taxon>Oxyuroidea</taxon>
        <taxon>Oxyuridae</taxon>
        <taxon>Enterobius</taxon>
    </lineage>
</organism>
<evidence type="ECO:0000313" key="3">
    <source>
        <dbReference type="Proteomes" id="UP000274131"/>
    </source>
</evidence>
<feature type="region of interest" description="Disordered" evidence="1">
    <location>
        <begin position="149"/>
        <end position="197"/>
    </location>
</feature>
<dbReference type="Proteomes" id="UP000274131">
    <property type="component" value="Unassembled WGS sequence"/>
</dbReference>
<reference evidence="2 3" key="2">
    <citation type="submission" date="2018-10" db="EMBL/GenBank/DDBJ databases">
        <authorList>
            <consortium name="Pathogen Informatics"/>
        </authorList>
    </citation>
    <scope>NUCLEOTIDE SEQUENCE [LARGE SCALE GENOMIC DNA]</scope>
</reference>
<keyword evidence="3" id="KW-1185">Reference proteome</keyword>
<dbReference type="InterPro" id="IPR052797">
    <property type="entry name" value="RegFact_GeneExpr_CellDeath"/>
</dbReference>
<dbReference type="PANTHER" id="PTHR33936:SF1">
    <property type="entry name" value="PROTEIN CBG06911"/>
    <property type="match status" value="1"/>
</dbReference>
<evidence type="ECO:0000313" key="2">
    <source>
        <dbReference type="EMBL" id="VDD95427.1"/>
    </source>
</evidence>
<feature type="compositionally biased region" description="Polar residues" evidence="1">
    <location>
        <begin position="154"/>
        <end position="175"/>
    </location>
</feature>
<sequence>MADVTVSTNIFECSLCPQVLFSTPEELCHHMRQYHDMRDMVIQSVFFSDKTTFQHWLKTVEDGREQAGGYVQGNSNPFIATVNFQDEYYLLCKKKYCTLKRRRLSGEQKQENSVQHVVCAAFVHVTESSNGSVWVRYCLEHCGHPNKSRLGVGSENSASTKQGSSHLKRNSSSTRADSEDEDYASEEAMEESAVPAKDLTKSEPVVCNKVQLSEEAKAKISTHRKALLSSVEIELASAKASVSSIKDAVNDEPTADVYAKLQFMASQLRTVTQVLSDLAVDVSPSSSCIPMDI</sequence>